<dbReference type="Proteomes" id="UP000765509">
    <property type="component" value="Unassembled WGS sequence"/>
</dbReference>
<keyword evidence="4" id="KW-1185">Reference proteome</keyword>
<feature type="coiled-coil region" evidence="1">
    <location>
        <begin position="156"/>
        <end position="218"/>
    </location>
</feature>
<evidence type="ECO:0000256" key="2">
    <source>
        <dbReference type="SAM" id="MobiDB-lite"/>
    </source>
</evidence>
<feature type="region of interest" description="Disordered" evidence="2">
    <location>
        <begin position="326"/>
        <end position="454"/>
    </location>
</feature>
<sequence>MTTSSNFQKSARLIAAEKKLEEIERKIATERERREAELALVLEQARRDAEAIKQLQTTGQKSSFNVANLVSPSLVSVPVNVNRNTKELPEPALFLLKDLWANLGYVGESFVEMQMEISRELDRADFGRFEREMLCNELIGARTEIHVLREERAHLLKRLELNRENIKQLMETEERTYNTLMSERAASESVIRCLEADIKDLKADKEAALTKVASLSSDLERAEKGRIAAVLYAKGAEDRAATATLIAAEVAANNRRIPTTLSPSSFLPEPPLPPPVLGSSIPSFWTAADDEALKAKLKERTLAIEEEKLLAEGKRLESELAKVKDERVKLNQQNGPNENKQGGQKNRNEGGAQVNKQDESINTNEQKGVNKKTKTQGVGYEEANDQSFNQNKKKNEERLGQQQQQQQNHKKKDNNNNNNGRSEGCHCGAGNNDNKNKNQANFNKSTKERIMELF</sequence>
<organism evidence="3 4">
    <name type="scientific">Austropuccinia psidii MF-1</name>
    <dbReference type="NCBI Taxonomy" id="1389203"/>
    <lineage>
        <taxon>Eukaryota</taxon>
        <taxon>Fungi</taxon>
        <taxon>Dikarya</taxon>
        <taxon>Basidiomycota</taxon>
        <taxon>Pucciniomycotina</taxon>
        <taxon>Pucciniomycetes</taxon>
        <taxon>Pucciniales</taxon>
        <taxon>Sphaerophragmiaceae</taxon>
        <taxon>Austropuccinia</taxon>
    </lineage>
</organism>
<dbReference type="EMBL" id="AVOT02003750">
    <property type="protein sequence ID" value="MBW0474481.1"/>
    <property type="molecule type" value="Genomic_DNA"/>
</dbReference>
<protein>
    <submittedName>
        <fullName evidence="3">Uncharacterized protein</fullName>
    </submittedName>
</protein>
<comment type="caution">
    <text evidence="3">The sequence shown here is derived from an EMBL/GenBank/DDBJ whole genome shotgun (WGS) entry which is preliminary data.</text>
</comment>
<name>A0A9Q3BXP8_9BASI</name>
<dbReference type="AlphaFoldDB" id="A0A9Q3BXP8"/>
<keyword evidence="1" id="KW-0175">Coiled coil</keyword>
<accession>A0A9Q3BXP8</accession>
<evidence type="ECO:0000313" key="4">
    <source>
        <dbReference type="Proteomes" id="UP000765509"/>
    </source>
</evidence>
<feature type="coiled-coil region" evidence="1">
    <location>
        <begin position="6"/>
        <end position="40"/>
    </location>
</feature>
<feature type="compositionally biased region" description="Polar residues" evidence="2">
    <location>
        <begin position="330"/>
        <end position="345"/>
    </location>
</feature>
<gene>
    <name evidence="3" type="ORF">O181_014196</name>
</gene>
<feature type="compositionally biased region" description="Basic and acidic residues" evidence="2">
    <location>
        <begin position="445"/>
        <end position="454"/>
    </location>
</feature>
<proteinExistence type="predicted"/>
<evidence type="ECO:0000256" key="1">
    <source>
        <dbReference type="SAM" id="Coils"/>
    </source>
</evidence>
<evidence type="ECO:0000313" key="3">
    <source>
        <dbReference type="EMBL" id="MBW0474481.1"/>
    </source>
</evidence>
<reference evidence="3" key="1">
    <citation type="submission" date="2021-03" db="EMBL/GenBank/DDBJ databases">
        <title>Draft genome sequence of rust myrtle Austropuccinia psidii MF-1, a brazilian biotype.</title>
        <authorList>
            <person name="Quecine M.C."/>
            <person name="Pachon D.M.R."/>
            <person name="Bonatelli M.L."/>
            <person name="Correr F.H."/>
            <person name="Franceschini L.M."/>
            <person name="Leite T.F."/>
            <person name="Margarido G.R.A."/>
            <person name="Almeida C.A."/>
            <person name="Ferrarezi J.A."/>
            <person name="Labate C.A."/>
        </authorList>
    </citation>
    <scope>NUCLEOTIDE SEQUENCE</scope>
    <source>
        <strain evidence="3">MF-1</strain>
    </source>
</reference>
<dbReference type="OrthoDB" id="2505895at2759"/>
<feature type="compositionally biased region" description="Low complexity" evidence="2">
    <location>
        <begin position="431"/>
        <end position="444"/>
    </location>
</feature>